<evidence type="ECO:0000313" key="2">
    <source>
        <dbReference type="Proteomes" id="UP001501747"/>
    </source>
</evidence>
<accession>A0ABP7RW99</accession>
<name>A0ABP7RW99_9PSEU</name>
<dbReference type="RefSeq" id="WP_344874046.1">
    <property type="nucleotide sequence ID" value="NZ_BAABAL010000007.1"/>
</dbReference>
<evidence type="ECO:0000313" key="1">
    <source>
        <dbReference type="EMBL" id="GAA4003098.1"/>
    </source>
</evidence>
<dbReference type="Proteomes" id="UP001501747">
    <property type="component" value="Unassembled WGS sequence"/>
</dbReference>
<dbReference type="EMBL" id="BAABAL010000007">
    <property type="protein sequence ID" value="GAA4003098.1"/>
    <property type="molecule type" value="Genomic_DNA"/>
</dbReference>
<comment type="caution">
    <text evidence="1">The sequence shown here is derived from an EMBL/GenBank/DDBJ whole genome shotgun (WGS) entry which is preliminary data.</text>
</comment>
<sequence>MRQNLECGFNPSYVARDRGWPNAAHYRHCSHDGNSVYLKLHNTIEDGYFCSRAHQPHEASQLPLIGGFYEPMHASVEWFGCSPAS</sequence>
<organism evidence="1 2">
    <name type="scientific">Allokutzneria multivorans</name>
    <dbReference type="NCBI Taxonomy" id="1142134"/>
    <lineage>
        <taxon>Bacteria</taxon>
        <taxon>Bacillati</taxon>
        <taxon>Actinomycetota</taxon>
        <taxon>Actinomycetes</taxon>
        <taxon>Pseudonocardiales</taxon>
        <taxon>Pseudonocardiaceae</taxon>
        <taxon>Allokutzneria</taxon>
    </lineage>
</organism>
<gene>
    <name evidence="1" type="ORF">GCM10022247_24920</name>
</gene>
<protein>
    <submittedName>
        <fullName evidence="1">Uncharacterized protein</fullName>
    </submittedName>
</protein>
<keyword evidence="2" id="KW-1185">Reference proteome</keyword>
<reference evidence="2" key="1">
    <citation type="journal article" date="2019" name="Int. J. Syst. Evol. Microbiol.">
        <title>The Global Catalogue of Microorganisms (GCM) 10K type strain sequencing project: providing services to taxonomists for standard genome sequencing and annotation.</title>
        <authorList>
            <consortium name="The Broad Institute Genomics Platform"/>
            <consortium name="The Broad Institute Genome Sequencing Center for Infectious Disease"/>
            <person name="Wu L."/>
            <person name="Ma J."/>
        </authorList>
    </citation>
    <scope>NUCLEOTIDE SEQUENCE [LARGE SCALE GENOMIC DNA]</scope>
    <source>
        <strain evidence="2">JCM 17342</strain>
    </source>
</reference>
<proteinExistence type="predicted"/>